<keyword evidence="11" id="KW-0963">Cytoplasm</keyword>
<gene>
    <name evidence="11 13" type="primary">gmk</name>
    <name evidence="13" type="ORF">MPLG2_1436</name>
</gene>
<dbReference type="Proteomes" id="UP000238164">
    <property type="component" value="Chromosome 1"/>
</dbReference>
<dbReference type="KEGG" id="mgg:MPLG2_1436"/>
<dbReference type="EC" id="2.7.4.8" evidence="3 11"/>
<feature type="domain" description="Guanylate kinase-like" evidence="12">
    <location>
        <begin position="3"/>
        <end position="182"/>
    </location>
</feature>
<dbReference type="InterPro" id="IPR020590">
    <property type="entry name" value="Guanylate_kinase_CS"/>
</dbReference>
<protein>
    <recommendedName>
        <fullName evidence="4 11">Guanylate kinase</fullName>
        <ecNumber evidence="3 11">2.7.4.8</ecNumber>
    </recommendedName>
    <alternativeName>
        <fullName evidence="9 11">GMP kinase</fullName>
    </alternativeName>
</protein>
<comment type="similarity">
    <text evidence="2 11">Belongs to the guanylate kinase family.</text>
</comment>
<dbReference type="Gene3D" id="3.30.63.10">
    <property type="entry name" value="Guanylate Kinase phosphate binding domain"/>
    <property type="match status" value="1"/>
</dbReference>
<dbReference type="FunFam" id="3.30.63.10:FF:000002">
    <property type="entry name" value="Guanylate kinase 1"/>
    <property type="match status" value="1"/>
</dbReference>
<feature type="binding site" evidence="11">
    <location>
        <begin position="10"/>
        <end position="17"/>
    </location>
    <ligand>
        <name>ATP</name>
        <dbReference type="ChEBI" id="CHEBI:30616"/>
    </ligand>
</feature>
<name>A0A2N9JEA6_9ACTN</name>
<dbReference type="Gene3D" id="3.40.50.300">
    <property type="entry name" value="P-loop containing nucleotide triphosphate hydrolases"/>
    <property type="match status" value="1"/>
</dbReference>
<proteinExistence type="inferred from homology"/>
<evidence type="ECO:0000259" key="12">
    <source>
        <dbReference type="PROSITE" id="PS50052"/>
    </source>
</evidence>
<dbReference type="RefSeq" id="WP_105185442.1">
    <property type="nucleotide sequence ID" value="NZ_BAAAGO010000033.1"/>
</dbReference>
<dbReference type="SUPFAM" id="SSF52540">
    <property type="entry name" value="P-loop containing nucleoside triphosphate hydrolases"/>
    <property type="match status" value="1"/>
</dbReference>
<dbReference type="InterPro" id="IPR027417">
    <property type="entry name" value="P-loop_NTPase"/>
</dbReference>
<dbReference type="AlphaFoldDB" id="A0A2N9JEA6"/>
<dbReference type="NCBIfam" id="TIGR03263">
    <property type="entry name" value="guanyl_kin"/>
    <property type="match status" value="1"/>
</dbReference>
<evidence type="ECO:0000256" key="3">
    <source>
        <dbReference type="ARBA" id="ARBA00012961"/>
    </source>
</evidence>
<sequence length="183" mass="19944">MSGDVTVISGPTAVGKGTVVQALKARHPEVWVSVSATTRPPRPTEVDGVHYHFVSNADFDELVATDGLLEWATVHGRDRYGTPSAPVEAAVERGERVILEIDLQGARQVRQRLPGARLVFIAPPNWAELVNRLVGRGTETAEQRERRLRTAQVELAAADEFDHLVVNDDLGRAVDDLVSLLGL</sequence>
<dbReference type="Pfam" id="PF00625">
    <property type="entry name" value="Guanylate_kin"/>
    <property type="match status" value="1"/>
</dbReference>
<evidence type="ECO:0000256" key="1">
    <source>
        <dbReference type="ARBA" id="ARBA00003531"/>
    </source>
</evidence>
<evidence type="ECO:0000256" key="11">
    <source>
        <dbReference type="HAMAP-Rule" id="MF_00328"/>
    </source>
</evidence>
<dbReference type="GO" id="GO:0004385">
    <property type="term" value="F:GMP kinase activity"/>
    <property type="evidence" value="ECO:0007669"/>
    <property type="project" value="UniProtKB-UniRule"/>
</dbReference>
<keyword evidence="8 11" id="KW-0067">ATP-binding</keyword>
<evidence type="ECO:0000256" key="10">
    <source>
        <dbReference type="ARBA" id="ARBA00048594"/>
    </source>
</evidence>
<dbReference type="InterPro" id="IPR008144">
    <property type="entry name" value="Guanylate_kin-like_dom"/>
</dbReference>
<keyword evidence="7 11" id="KW-0418">Kinase</keyword>
<evidence type="ECO:0000256" key="8">
    <source>
        <dbReference type="ARBA" id="ARBA00022840"/>
    </source>
</evidence>
<evidence type="ECO:0000256" key="9">
    <source>
        <dbReference type="ARBA" id="ARBA00030128"/>
    </source>
</evidence>
<reference evidence="13 14" key="1">
    <citation type="submission" date="2018-02" db="EMBL/GenBank/DDBJ databases">
        <authorList>
            <person name="Cohen D.B."/>
            <person name="Kent A.D."/>
        </authorList>
    </citation>
    <scope>NUCLEOTIDE SEQUENCE [LARGE SCALE GENOMIC DNA]</scope>
    <source>
        <strain evidence="13">1</strain>
    </source>
</reference>
<keyword evidence="14" id="KW-1185">Reference proteome</keyword>
<evidence type="ECO:0000313" key="13">
    <source>
        <dbReference type="EMBL" id="SPD86472.1"/>
    </source>
</evidence>
<dbReference type="PROSITE" id="PS50052">
    <property type="entry name" value="GUANYLATE_KINASE_2"/>
    <property type="match status" value="1"/>
</dbReference>
<dbReference type="PROSITE" id="PS00856">
    <property type="entry name" value="GUANYLATE_KINASE_1"/>
    <property type="match status" value="1"/>
</dbReference>
<evidence type="ECO:0000256" key="7">
    <source>
        <dbReference type="ARBA" id="ARBA00022777"/>
    </source>
</evidence>
<comment type="catalytic activity">
    <reaction evidence="10 11">
        <text>GMP + ATP = GDP + ADP</text>
        <dbReference type="Rhea" id="RHEA:20780"/>
        <dbReference type="ChEBI" id="CHEBI:30616"/>
        <dbReference type="ChEBI" id="CHEBI:58115"/>
        <dbReference type="ChEBI" id="CHEBI:58189"/>
        <dbReference type="ChEBI" id="CHEBI:456216"/>
        <dbReference type="EC" id="2.7.4.8"/>
    </reaction>
</comment>
<dbReference type="SMART" id="SM00072">
    <property type="entry name" value="GuKc"/>
    <property type="match status" value="1"/>
</dbReference>
<organism evidence="13 14">
    <name type="scientific">Micropruina glycogenica</name>
    <dbReference type="NCBI Taxonomy" id="75385"/>
    <lineage>
        <taxon>Bacteria</taxon>
        <taxon>Bacillati</taxon>
        <taxon>Actinomycetota</taxon>
        <taxon>Actinomycetes</taxon>
        <taxon>Propionibacteriales</taxon>
        <taxon>Nocardioidaceae</taxon>
        <taxon>Micropruina</taxon>
    </lineage>
</organism>
<dbReference type="OrthoDB" id="9808150at2"/>
<evidence type="ECO:0000256" key="2">
    <source>
        <dbReference type="ARBA" id="ARBA00005790"/>
    </source>
</evidence>
<comment type="function">
    <text evidence="1 11">Essential for recycling GMP and indirectly, cGMP.</text>
</comment>
<evidence type="ECO:0000256" key="4">
    <source>
        <dbReference type="ARBA" id="ARBA00016296"/>
    </source>
</evidence>
<dbReference type="CDD" id="cd00071">
    <property type="entry name" value="GMPK"/>
    <property type="match status" value="1"/>
</dbReference>
<comment type="subcellular location">
    <subcellularLocation>
        <location evidence="11">Cytoplasm</location>
    </subcellularLocation>
</comment>
<accession>A0A2N9JEA6</accession>
<keyword evidence="5 11" id="KW-0808">Transferase</keyword>
<keyword evidence="6 11" id="KW-0547">Nucleotide-binding</keyword>
<evidence type="ECO:0000256" key="6">
    <source>
        <dbReference type="ARBA" id="ARBA00022741"/>
    </source>
</evidence>
<dbReference type="InterPro" id="IPR017665">
    <property type="entry name" value="Guanylate_kinase"/>
</dbReference>
<evidence type="ECO:0000313" key="14">
    <source>
        <dbReference type="Proteomes" id="UP000238164"/>
    </source>
</evidence>
<dbReference type="PANTHER" id="PTHR23117:SF13">
    <property type="entry name" value="GUANYLATE KINASE"/>
    <property type="match status" value="1"/>
</dbReference>
<dbReference type="GO" id="GO:0005524">
    <property type="term" value="F:ATP binding"/>
    <property type="evidence" value="ECO:0007669"/>
    <property type="project" value="UniProtKB-UniRule"/>
</dbReference>
<evidence type="ECO:0000256" key="5">
    <source>
        <dbReference type="ARBA" id="ARBA00022679"/>
    </source>
</evidence>
<dbReference type="EMBL" id="LT985188">
    <property type="protein sequence ID" value="SPD86472.1"/>
    <property type="molecule type" value="Genomic_DNA"/>
</dbReference>
<dbReference type="GO" id="GO:0005829">
    <property type="term" value="C:cytosol"/>
    <property type="evidence" value="ECO:0007669"/>
    <property type="project" value="TreeGrafter"/>
</dbReference>
<dbReference type="InterPro" id="IPR008145">
    <property type="entry name" value="GK/Ca_channel_bsu"/>
</dbReference>
<dbReference type="HAMAP" id="MF_00328">
    <property type="entry name" value="Guanylate_kinase"/>
    <property type="match status" value="1"/>
</dbReference>
<dbReference type="PANTHER" id="PTHR23117">
    <property type="entry name" value="GUANYLATE KINASE-RELATED"/>
    <property type="match status" value="1"/>
</dbReference>